<organism evidence="2 3">
    <name type="scientific">Caerostris darwini</name>
    <dbReference type="NCBI Taxonomy" id="1538125"/>
    <lineage>
        <taxon>Eukaryota</taxon>
        <taxon>Metazoa</taxon>
        <taxon>Ecdysozoa</taxon>
        <taxon>Arthropoda</taxon>
        <taxon>Chelicerata</taxon>
        <taxon>Arachnida</taxon>
        <taxon>Araneae</taxon>
        <taxon>Araneomorphae</taxon>
        <taxon>Entelegynae</taxon>
        <taxon>Araneoidea</taxon>
        <taxon>Araneidae</taxon>
        <taxon>Caerostris</taxon>
    </lineage>
</organism>
<accession>A0AAV4UXU8</accession>
<evidence type="ECO:0000313" key="2">
    <source>
        <dbReference type="EMBL" id="GIY62732.1"/>
    </source>
</evidence>
<name>A0AAV4UXU8_9ARAC</name>
<dbReference type="EMBL" id="BPLQ01012119">
    <property type="protein sequence ID" value="GIY62732.1"/>
    <property type="molecule type" value="Genomic_DNA"/>
</dbReference>
<keyword evidence="3" id="KW-1185">Reference proteome</keyword>
<proteinExistence type="predicted"/>
<evidence type="ECO:0000256" key="1">
    <source>
        <dbReference type="SAM" id="MobiDB-lite"/>
    </source>
</evidence>
<protein>
    <submittedName>
        <fullName evidence="2">Uncharacterized protein</fullName>
    </submittedName>
</protein>
<feature type="region of interest" description="Disordered" evidence="1">
    <location>
        <begin position="43"/>
        <end position="79"/>
    </location>
</feature>
<dbReference type="Proteomes" id="UP001054837">
    <property type="component" value="Unassembled WGS sequence"/>
</dbReference>
<reference evidence="2 3" key="1">
    <citation type="submission" date="2021-06" db="EMBL/GenBank/DDBJ databases">
        <title>Caerostris darwini draft genome.</title>
        <authorList>
            <person name="Kono N."/>
            <person name="Arakawa K."/>
        </authorList>
    </citation>
    <scope>NUCLEOTIDE SEQUENCE [LARGE SCALE GENOMIC DNA]</scope>
</reference>
<gene>
    <name evidence="2" type="ORF">CDAR_482881</name>
</gene>
<evidence type="ECO:0000313" key="3">
    <source>
        <dbReference type="Proteomes" id="UP001054837"/>
    </source>
</evidence>
<dbReference type="AlphaFoldDB" id="A0AAV4UXU8"/>
<comment type="caution">
    <text evidence="2">The sequence shown here is derived from an EMBL/GenBank/DDBJ whole genome shotgun (WGS) entry which is preliminary data.</text>
</comment>
<feature type="compositionally biased region" description="Basic and acidic residues" evidence="1">
    <location>
        <begin position="70"/>
        <end position="79"/>
    </location>
</feature>
<sequence>MKSQAVAISRQNAATLPSFISKKSYPSLQWTGDHVDCWRRDAEGSHGQKITAGSRPWVRDGMGMNNETPLDTRRWASTC</sequence>